<evidence type="ECO:0000256" key="2">
    <source>
        <dbReference type="ARBA" id="ARBA00022670"/>
    </source>
</evidence>
<dbReference type="GO" id="GO:0006508">
    <property type="term" value="P:proteolysis"/>
    <property type="evidence" value="ECO:0007669"/>
    <property type="project" value="UniProtKB-KW"/>
</dbReference>
<dbReference type="NCBIfam" id="TIGR01543">
    <property type="entry name" value="proheadase_HK97"/>
    <property type="match status" value="1"/>
</dbReference>
<evidence type="ECO:0000256" key="3">
    <source>
        <dbReference type="ARBA" id="ARBA00022801"/>
    </source>
</evidence>
<dbReference type="AlphaFoldDB" id="A0A964WW01"/>
<name>A0A964WW01_9HYPH</name>
<evidence type="ECO:0000256" key="1">
    <source>
        <dbReference type="ARBA" id="ARBA00022612"/>
    </source>
</evidence>
<dbReference type="InterPro" id="IPR006433">
    <property type="entry name" value="Prohead_protease"/>
</dbReference>
<feature type="domain" description="Prohead serine protease" evidence="4">
    <location>
        <begin position="24"/>
        <end position="164"/>
    </location>
</feature>
<dbReference type="EMBL" id="SPKJ01000155">
    <property type="protein sequence ID" value="MYZ50360.1"/>
    <property type="molecule type" value="Genomic_DNA"/>
</dbReference>
<dbReference type="OrthoDB" id="9804926at2"/>
<comment type="caution">
    <text evidence="5">The sequence shown here is derived from an EMBL/GenBank/DDBJ whole genome shotgun (WGS) entry which is preliminary data.</text>
</comment>
<evidence type="ECO:0000259" key="4">
    <source>
        <dbReference type="Pfam" id="PF04586"/>
    </source>
</evidence>
<gene>
    <name evidence="5" type="ORF">E4O86_21865</name>
</gene>
<dbReference type="SUPFAM" id="SSF50789">
    <property type="entry name" value="Herpes virus serine proteinase, assemblin"/>
    <property type="match status" value="1"/>
</dbReference>
<organism evidence="5 6">
    <name type="scientific">Propylenella binzhouense</name>
    <dbReference type="NCBI Taxonomy" id="2555902"/>
    <lineage>
        <taxon>Bacteria</taxon>
        <taxon>Pseudomonadati</taxon>
        <taxon>Pseudomonadota</taxon>
        <taxon>Alphaproteobacteria</taxon>
        <taxon>Hyphomicrobiales</taxon>
        <taxon>Propylenellaceae</taxon>
        <taxon>Propylenella</taxon>
    </lineage>
</organism>
<dbReference type="Pfam" id="PF04586">
    <property type="entry name" value="Peptidase_S78"/>
    <property type="match status" value="1"/>
</dbReference>
<sequence length="183" mass="19494">MSAAHPAALARERKFAPADLSPVEADGSFSGYASLFGAADLARDVVVPGAFAASLKARGAAGIRMLFQHDPALPIGVWRTIREDRRGLYVEGRLTIEAAKAREVLALMRAGAIDGLSIGFRTVRGRTDARTGLRRLQEIDLWEISIVTFPMLPDARVTAVKASAAAGAGLAARLRSAARAMRR</sequence>
<dbReference type="Proteomes" id="UP000773614">
    <property type="component" value="Unassembled WGS sequence"/>
</dbReference>
<accession>A0A964WW01</accession>
<proteinExistence type="predicted"/>
<evidence type="ECO:0000313" key="6">
    <source>
        <dbReference type="Proteomes" id="UP000773614"/>
    </source>
</evidence>
<keyword evidence="6" id="KW-1185">Reference proteome</keyword>
<dbReference type="GO" id="GO:0008233">
    <property type="term" value="F:peptidase activity"/>
    <property type="evidence" value="ECO:0007669"/>
    <property type="project" value="UniProtKB-KW"/>
</dbReference>
<evidence type="ECO:0000313" key="5">
    <source>
        <dbReference type="EMBL" id="MYZ50360.1"/>
    </source>
</evidence>
<keyword evidence="2 5" id="KW-0645">Protease</keyword>
<protein>
    <submittedName>
        <fullName evidence="5">HK97 family phage prohead protease</fullName>
    </submittedName>
</protein>
<reference evidence="5" key="1">
    <citation type="submission" date="2019-03" db="EMBL/GenBank/DDBJ databases">
        <title>Afifella sp. nov., isolated from activated sludge.</title>
        <authorList>
            <person name="Li Q."/>
            <person name="Liu Y."/>
        </authorList>
    </citation>
    <scope>NUCLEOTIDE SEQUENCE</scope>
    <source>
        <strain evidence="5">L72</strain>
    </source>
</reference>
<keyword evidence="3" id="KW-0378">Hydrolase</keyword>
<keyword evidence="1" id="KW-1188">Viral release from host cell</keyword>
<dbReference type="RefSeq" id="WP_161142684.1">
    <property type="nucleotide sequence ID" value="NZ_SPKJ01000155.1"/>
</dbReference>
<dbReference type="InterPro" id="IPR054613">
    <property type="entry name" value="Peptidase_S78_dom"/>
</dbReference>